<dbReference type="FunFam" id="3.40.30.10:FF:000245">
    <property type="entry name" value="Thioredoxin"/>
    <property type="match status" value="1"/>
</dbReference>
<evidence type="ECO:0000313" key="6">
    <source>
        <dbReference type="Proteomes" id="UP001152646"/>
    </source>
</evidence>
<evidence type="ECO:0000313" key="5">
    <source>
        <dbReference type="EMBL" id="CAG8279648.1"/>
    </source>
</evidence>
<dbReference type="AlphaFoldDB" id="A0A9W4IDD8"/>
<keyword evidence="2" id="KW-1015">Disulfide bond</keyword>
<evidence type="ECO:0000259" key="4">
    <source>
        <dbReference type="PROSITE" id="PS51352"/>
    </source>
</evidence>
<dbReference type="OrthoDB" id="10263751at2759"/>
<dbReference type="InterPro" id="IPR017937">
    <property type="entry name" value="Thioredoxin_CS"/>
</dbReference>
<evidence type="ECO:0000256" key="3">
    <source>
        <dbReference type="SAM" id="MobiDB-lite"/>
    </source>
</evidence>
<dbReference type="PROSITE" id="PS00194">
    <property type="entry name" value="THIOREDOXIN_1"/>
    <property type="match status" value="1"/>
</dbReference>
<proteinExistence type="inferred from homology"/>
<organism evidence="5 6">
    <name type="scientific">Penicillium salamii</name>
    <dbReference type="NCBI Taxonomy" id="1612424"/>
    <lineage>
        <taxon>Eukaryota</taxon>
        <taxon>Fungi</taxon>
        <taxon>Dikarya</taxon>
        <taxon>Ascomycota</taxon>
        <taxon>Pezizomycotina</taxon>
        <taxon>Eurotiomycetes</taxon>
        <taxon>Eurotiomycetidae</taxon>
        <taxon>Eurotiales</taxon>
        <taxon>Aspergillaceae</taxon>
        <taxon>Penicillium</taxon>
    </lineage>
</organism>
<dbReference type="Gene3D" id="3.40.30.10">
    <property type="entry name" value="Glutaredoxin"/>
    <property type="match status" value="1"/>
</dbReference>
<reference evidence="5" key="1">
    <citation type="submission" date="2021-07" db="EMBL/GenBank/DDBJ databases">
        <authorList>
            <person name="Branca A.L. A."/>
        </authorList>
    </citation>
    <scope>NUCLEOTIDE SEQUENCE</scope>
</reference>
<dbReference type="InterPro" id="IPR013766">
    <property type="entry name" value="Thioredoxin_domain"/>
</dbReference>
<dbReference type="Proteomes" id="UP001152646">
    <property type="component" value="Unassembled WGS sequence"/>
</dbReference>
<comment type="caution">
    <text evidence="5">The sequence shown here is derived from an EMBL/GenBank/DDBJ whole genome shotgun (WGS) entry which is preliminary data.</text>
</comment>
<feature type="domain" description="Thioredoxin" evidence="4">
    <location>
        <begin position="183"/>
        <end position="305"/>
    </location>
</feature>
<sequence length="305" mass="34052">MTDYQSTPVLTGKCRHKNGAALECREVNPDSPKFVSSRPPEHVILPLSFNLTFSFIGPPIDDSDLGSISLTDKFIMQAVSLCPCESGLTNRLSLATFEAPEPSVFEILHNHRRKRHHIKNPLPLHSNRFPLVQISRFQEHLRIFQSLLPHFHHISHLPLHTFSSQDGRHQAHHVSPDSTLAMHQRGQKTKQPETKTQKHNRSLLTPFSAAEYTEKVTNAQGPVVVDFFATWCGPCKAISPALEQMSKDNTGVSFYKVDVDELASVAAENGVSAMPTFHFYKNGQRSKEVKGANPPAIKAALEEIL</sequence>
<dbReference type="InterPro" id="IPR036249">
    <property type="entry name" value="Thioredoxin-like_sf"/>
</dbReference>
<dbReference type="PRINTS" id="PR00421">
    <property type="entry name" value="THIOREDOXIN"/>
</dbReference>
<dbReference type="CDD" id="cd02947">
    <property type="entry name" value="TRX_family"/>
    <property type="match status" value="1"/>
</dbReference>
<feature type="region of interest" description="Disordered" evidence="3">
    <location>
        <begin position="165"/>
        <end position="200"/>
    </location>
</feature>
<accession>A0A9W4IDD8</accession>
<dbReference type="PROSITE" id="PS51352">
    <property type="entry name" value="THIOREDOXIN_2"/>
    <property type="match status" value="1"/>
</dbReference>
<name>A0A9W4IDD8_9EURO</name>
<evidence type="ECO:0000256" key="2">
    <source>
        <dbReference type="ARBA" id="ARBA00023157"/>
    </source>
</evidence>
<dbReference type="PANTHER" id="PTHR46115">
    <property type="entry name" value="THIOREDOXIN-LIKE PROTEIN 1"/>
    <property type="match status" value="1"/>
</dbReference>
<protein>
    <recommendedName>
        <fullName evidence="4">Thioredoxin domain-containing protein</fullName>
    </recommendedName>
</protein>
<gene>
    <name evidence="5" type="ORF">PSALAMII_LOCUS1424</name>
</gene>
<evidence type="ECO:0000256" key="1">
    <source>
        <dbReference type="ARBA" id="ARBA00008987"/>
    </source>
</evidence>
<dbReference type="Pfam" id="PF00085">
    <property type="entry name" value="Thioredoxin"/>
    <property type="match status" value="1"/>
</dbReference>
<dbReference type="EMBL" id="CAJVPA010000055">
    <property type="protein sequence ID" value="CAG8279648.1"/>
    <property type="molecule type" value="Genomic_DNA"/>
</dbReference>
<dbReference type="SUPFAM" id="SSF52833">
    <property type="entry name" value="Thioredoxin-like"/>
    <property type="match status" value="1"/>
</dbReference>
<comment type="similarity">
    <text evidence="1">Belongs to the thioredoxin family.</text>
</comment>